<evidence type="ECO:0008006" key="4">
    <source>
        <dbReference type="Google" id="ProtNLM"/>
    </source>
</evidence>
<keyword evidence="1" id="KW-0472">Membrane</keyword>
<organism evidence="2 3">
    <name type="scientific">Haloarchaeobius litoreus</name>
    <dbReference type="NCBI Taxonomy" id="755306"/>
    <lineage>
        <taxon>Archaea</taxon>
        <taxon>Methanobacteriati</taxon>
        <taxon>Methanobacteriota</taxon>
        <taxon>Stenosarchaea group</taxon>
        <taxon>Halobacteria</taxon>
        <taxon>Halobacteriales</taxon>
        <taxon>Halorubellaceae</taxon>
        <taxon>Haloarchaeobius</taxon>
    </lineage>
</organism>
<feature type="transmembrane region" description="Helical" evidence="1">
    <location>
        <begin position="18"/>
        <end position="36"/>
    </location>
</feature>
<feature type="transmembrane region" description="Helical" evidence="1">
    <location>
        <begin position="42"/>
        <end position="64"/>
    </location>
</feature>
<dbReference type="RefSeq" id="WP_256298216.1">
    <property type="nucleotide sequence ID" value="NZ_JANHJR010000002.1"/>
</dbReference>
<gene>
    <name evidence="2" type="ORF">ACFSBL_01890</name>
</gene>
<evidence type="ECO:0000313" key="2">
    <source>
        <dbReference type="EMBL" id="MFD1644423.1"/>
    </source>
</evidence>
<keyword evidence="3" id="KW-1185">Reference proteome</keyword>
<keyword evidence="1" id="KW-0812">Transmembrane</keyword>
<proteinExistence type="predicted"/>
<keyword evidence="1" id="KW-1133">Transmembrane helix</keyword>
<dbReference type="AlphaFoldDB" id="A0ABD6DH02"/>
<protein>
    <recommendedName>
        <fullName evidence="4">PEP-CTERM protein-sorting domain-containing protein</fullName>
    </recommendedName>
</protein>
<reference evidence="2 3" key="1">
    <citation type="journal article" date="2019" name="Int. J. Syst. Evol. Microbiol.">
        <title>The Global Catalogue of Microorganisms (GCM) 10K type strain sequencing project: providing services to taxonomists for standard genome sequencing and annotation.</title>
        <authorList>
            <consortium name="The Broad Institute Genomics Platform"/>
            <consortium name="The Broad Institute Genome Sequencing Center for Infectious Disease"/>
            <person name="Wu L."/>
            <person name="Ma J."/>
        </authorList>
    </citation>
    <scope>NUCLEOTIDE SEQUENCE [LARGE SCALE GENOMIC DNA]</scope>
    <source>
        <strain evidence="2 3">CGMCC 1.10390</strain>
    </source>
</reference>
<accession>A0ABD6DH02</accession>
<evidence type="ECO:0000256" key="1">
    <source>
        <dbReference type="SAM" id="Phobius"/>
    </source>
</evidence>
<evidence type="ECO:0000313" key="3">
    <source>
        <dbReference type="Proteomes" id="UP001597034"/>
    </source>
</evidence>
<sequence>MTSSDTGTSGGRRQRVRVALQLGLAVGLLVLGVGNLTDTITWTLPPVVYLLAGVALFAYGTVMFRSR</sequence>
<dbReference type="Proteomes" id="UP001597034">
    <property type="component" value="Unassembled WGS sequence"/>
</dbReference>
<comment type="caution">
    <text evidence="2">The sequence shown here is derived from an EMBL/GenBank/DDBJ whole genome shotgun (WGS) entry which is preliminary data.</text>
</comment>
<name>A0ABD6DH02_9EURY</name>
<dbReference type="EMBL" id="JBHUDO010000001">
    <property type="protein sequence ID" value="MFD1644423.1"/>
    <property type="molecule type" value="Genomic_DNA"/>
</dbReference>